<dbReference type="RefSeq" id="WP_068415064.1">
    <property type="nucleotide sequence ID" value="NZ_LRDB01000012.1"/>
</dbReference>
<proteinExistence type="predicted"/>
<organism evidence="1 2">
    <name type="scientific">Roseivirga echinicomitans</name>
    <dbReference type="NCBI Taxonomy" id="296218"/>
    <lineage>
        <taxon>Bacteria</taxon>
        <taxon>Pseudomonadati</taxon>
        <taxon>Bacteroidota</taxon>
        <taxon>Cytophagia</taxon>
        <taxon>Cytophagales</taxon>
        <taxon>Roseivirgaceae</taxon>
        <taxon>Roseivirga</taxon>
    </lineage>
</organism>
<dbReference type="Proteomes" id="UP000075615">
    <property type="component" value="Unassembled WGS sequence"/>
</dbReference>
<name>A0A150XK08_9BACT</name>
<gene>
    <name evidence="1" type="ORF">AWN68_05020</name>
</gene>
<reference evidence="1 2" key="1">
    <citation type="submission" date="2016-01" db="EMBL/GenBank/DDBJ databases">
        <title>Genome sequencing of Roseivirga echinicomitans KMM 6058.</title>
        <authorList>
            <person name="Selvaratnam C."/>
            <person name="Thevarajoo S."/>
            <person name="Goh K.M."/>
            <person name="Ee R."/>
            <person name="Chan K.-G."/>
            <person name="Chong C.S."/>
        </authorList>
    </citation>
    <scope>NUCLEOTIDE SEQUENCE [LARGE SCALE GENOMIC DNA]</scope>
    <source>
        <strain evidence="1 2">KMM 6058</strain>
    </source>
</reference>
<protein>
    <submittedName>
        <fullName evidence="1">Uncharacterized protein</fullName>
    </submittedName>
</protein>
<sequence length="91" mass="10210">MSTAAAAQAAIQQAIKASGAIVKIEANDFSHMLSKMDDGLVIEHQGKLFFKEYFQYSTSYKGFVFYCKSSERISIPSRLEKINAKQIWAPQ</sequence>
<dbReference type="EMBL" id="LRDB01000012">
    <property type="protein sequence ID" value="KYG78995.1"/>
    <property type="molecule type" value="Genomic_DNA"/>
</dbReference>
<evidence type="ECO:0000313" key="1">
    <source>
        <dbReference type="EMBL" id="KYG78995.1"/>
    </source>
</evidence>
<comment type="caution">
    <text evidence="1">The sequence shown here is derived from an EMBL/GenBank/DDBJ whole genome shotgun (WGS) entry which is preliminary data.</text>
</comment>
<evidence type="ECO:0000313" key="2">
    <source>
        <dbReference type="Proteomes" id="UP000075615"/>
    </source>
</evidence>
<dbReference type="STRING" id="296218.AWN68_05020"/>
<dbReference type="OrthoDB" id="982879at2"/>
<accession>A0A150XK08</accession>
<dbReference type="AlphaFoldDB" id="A0A150XK08"/>
<keyword evidence="2" id="KW-1185">Reference proteome</keyword>